<evidence type="ECO:0000256" key="6">
    <source>
        <dbReference type="SAM" id="Phobius"/>
    </source>
</evidence>
<feature type="transmembrane region" description="Helical" evidence="6">
    <location>
        <begin position="197"/>
        <end position="215"/>
    </location>
</feature>
<dbReference type="EMBL" id="MUNK01000057">
    <property type="protein sequence ID" value="OTA34562.1"/>
    <property type="molecule type" value="Genomic_DNA"/>
</dbReference>
<accession>A0A1Z5TEV7</accession>
<dbReference type="STRING" id="1157616.A0A1Z5TEV7"/>
<gene>
    <name evidence="7" type="ORF">BTJ68_06655</name>
</gene>
<feature type="transmembrane region" description="Helical" evidence="6">
    <location>
        <begin position="235"/>
        <end position="262"/>
    </location>
</feature>
<protein>
    <recommendedName>
        <fullName evidence="9">Formate/nitrite transporter</fullName>
    </recommendedName>
</protein>
<name>A0A1Z5TEV7_HORWE</name>
<evidence type="ECO:0000313" key="8">
    <source>
        <dbReference type="Proteomes" id="UP000194280"/>
    </source>
</evidence>
<organism evidence="7 8">
    <name type="scientific">Hortaea werneckii EXF-2000</name>
    <dbReference type="NCBI Taxonomy" id="1157616"/>
    <lineage>
        <taxon>Eukaryota</taxon>
        <taxon>Fungi</taxon>
        <taxon>Dikarya</taxon>
        <taxon>Ascomycota</taxon>
        <taxon>Pezizomycotina</taxon>
        <taxon>Dothideomycetes</taxon>
        <taxon>Dothideomycetidae</taxon>
        <taxon>Mycosphaerellales</taxon>
        <taxon>Teratosphaeriaceae</taxon>
        <taxon>Hortaea</taxon>
    </lineage>
</organism>
<feature type="transmembrane region" description="Helical" evidence="6">
    <location>
        <begin position="114"/>
        <end position="134"/>
    </location>
</feature>
<dbReference type="OrthoDB" id="4829at2759"/>
<dbReference type="Gene3D" id="1.20.1080.10">
    <property type="entry name" value="Glycerol uptake facilitator protein"/>
    <property type="match status" value="1"/>
</dbReference>
<evidence type="ECO:0000256" key="1">
    <source>
        <dbReference type="ARBA" id="ARBA00004141"/>
    </source>
</evidence>
<dbReference type="Pfam" id="PF01226">
    <property type="entry name" value="Form_Nir_trans"/>
    <property type="match status" value="1"/>
</dbReference>
<evidence type="ECO:0008006" key="9">
    <source>
        <dbReference type="Google" id="ProtNLM"/>
    </source>
</evidence>
<comment type="subcellular location">
    <subcellularLocation>
        <location evidence="1">Membrane</location>
        <topology evidence="1">Multi-pass membrane protein</topology>
    </subcellularLocation>
</comment>
<evidence type="ECO:0000313" key="7">
    <source>
        <dbReference type="EMBL" id="OTA34562.1"/>
    </source>
</evidence>
<dbReference type="InParanoid" id="A0A1Z5TEV7"/>
<keyword evidence="8" id="KW-1185">Reference proteome</keyword>
<sequence length="284" mass="31332">MPDGHPSSGGLTPEDAAVETLRIGMHHLCETVELAFLKNVYGGLLLSAGGLLALVLATGFPDFDSSPGLSRLLQGTAFPVGLIVVYFLGAELFTGYPMWLAMTALDRKGFAFEYFRSTLVALAGNFVGAVWWAGMQSYFTETLTEEPWRSRIIEQVDSDITDNKWHVIFLRALGCGFLVTIAMLLGTQNRDGISKALGLHLPFVISTVAKFPHTVEYMYLGSTGMMLGARLTMGQFFWKCMLPIILGNSVGGAFTGAYNYWVFIRRADDKERTNNRNWLSDEAE</sequence>
<dbReference type="InterPro" id="IPR023271">
    <property type="entry name" value="Aquaporin-like"/>
</dbReference>
<evidence type="ECO:0000256" key="3">
    <source>
        <dbReference type="ARBA" id="ARBA00022989"/>
    </source>
</evidence>
<keyword evidence="3 6" id="KW-1133">Transmembrane helix</keyword>
<keyword evidence="4 6" id="KW-0472">Membrane</keyword>
<dbReference type="Proteomes" id="UP000194280">
    <property type="component" value="Unassembled WGS sequence"/>
</dbReference>
<comment type="similarity">
    <text evidence="5">Belongs to the FNT transporter (TC 1.A.16) family.</text>
</comment>
<dbReference type="GO" id="GO:0005886">
    <property type="term" value="C:plasma membrane"/>
    <property type="evidence" value="ECO:0007669"/>
    <property type="project" value="TreeGrafter"/>
</dbReference>
<evidence type="ECO:0000256" key="4">
    <source>
        <dbReference type="ARBA" id="ARBA00023136"/>
    </source>
</evidence>
<dbReference type="GO" id="GO:0015513">
    <property type="term" value="F:high-affinity secondary active nitrite transmembrane transporter activity"/>
    <property type="evidence" value="ECO:0007669"/>
    <property type="project" value="TreeGrafter"/>
</dbReference>
<feature type="transmembrane region" description="Helical" evidence="6">
    <location>
        <begin position="165"/>
        <end position="185"/>
    </location>
</feature>
<reference evidence="7 8" key="1">
    <citation type="submission" date="2017-01" db="EMBL/GenBank/DDBJ databases">
        <title>The recent genome duplication of the halophilic yeast Hortaea werneckii: insights from long-read sequencing.</title>
        <authorList>
            <person name="Sinha S."/>
            <person name="Flibotte S."/>
            <person name="Neira M."/>
            <person name="Lenassi M."/>
            <person name="Gostincar C."/>
            <person name="Stajich J.E."/>
            <person name="Nislow C.E."/>
        </authorList>
    </citation>
    <scope>NUCLEOTIDE SEQUENCE [LARGE SCALE GENOMIC DNA]</scope>
    <source>
        <strain evidence="7 8">EXF-2000</strain>
    </source>
</reference>
<dbReference type="PANTHER" id="PTHR30520:SF6">
    <property type="entry name" value="FORMATE_NITRATE FAMILY TRANSPORTER (EUROFUNG)"/>
    <property type="match status" value="1"/>
</dbReference>
<dbReference type="InterPro" id="IPR000292">
    <property type="entry name" value="For/NO2_transpt"/>
</dbReference>
<keyword evidence="2 6" id="KW-0812">Transmembrane</keyword>
<comment type="caution">
    <text evidence="7">The sequence shown here is derived from an EMBL/GenBank/DDBJ whole genome shotgun (WGS) entry which is preliminary data.</text>
</comment>
<feature type="transmembrane region" description="Helical" evidence="6">
    <location>
        <begin position="80"/>
        <end position="102"/>
    </location>
</feature>
<feature type="transmembrane region" description="Helical" evidence="6">
    <location>
        <begin position="40"/>
        <end position="60"/>
    </location>
</feature>
<dbReference type="VEuPathDB" id="FungiDB:BTJ68_06655"/>
<evidence type="ECO:0000256" key="2">
    <source>
        <dbReference type="ARBA" id="ARBA00022692"/>
    </source>
</evidence>
<dbReference type="AlphaFoldDB" id="A0A1Z5TEV7"/>
<evidence type="ECO:0000256" key="5">
    <source>
        <dbReference type="ARBA" id="ARBA00049660"/>
    </source>
</evidence>
<proteinExistence type="inferred from homology"/>
<dbReference type="GO" id="GO:0015707">
    <property type="term" value="P:nitrite transport"/>
    <property type="evidence" value="ECO:0007669"/>
    <property type="project" value="TreeGrafter"/>
</dbReference>
<dbReference type="PANTHER" id="PTHR30520">
    <property type="entry name" value="FORMATE TRANSPORTER-RELATED"/>
    <property type="match status" value="1"/>
</dbReference>